<gene>
    <name evidence="4" type="ORF">ONB1V03_LOCUS11220</name>
</gene>
<dbReference type="InterPro" id="IPR010565">
    <property type="entry name" value="Muskelin_N"/>
</dbReference>
<feature type="domain" description="Muskelin N-terminal" evidence="3">
    <location>
        <begin position="14"/>
        <end position="217"/>
    </location>
</feature>
<protein>
    <recommendedName>
        <fullName evidence="3">Muskelin N-terminal domain-containing protein</fullName>
    </recommendedName>
</protein>
<evidence type="ECO:0000256" key="1">
    <source>
        <dbReference type="ARBA" id="ARBA00022441"/>
    </source>
</evidence>
<dbReference type="InterPro" id="IPR052456">
    <property type="entry name" value="CTLH_complex_component"/>
</dbReference>
<reference evidence="4" key="1">
    <citation type="submission" date="2020-11" db="EMBL/GenBank/DDBJ databases">
        <authorList>
            <person name="Tran Van P."/>
        </authorList>
    </citation>
    <scope>NUCLEOTIDE SEQUENCE</scope>
</reference>
<name>A0A7R9M6N2_9ACAR</name>
<dbReference type="Gene3D" id="2.120.10.80">
    <property type="entry name" value="Kelch-type beta propeller"/>
    <property type="match status" value="1"/>
</dbReference>
<dbReference type="Pfam" id="PF01344">
    <property type="entry name" value="Kelch_1"/>
    <property type="match status" value="1"/>
</dbReference>
<dbReference type="InterPro" id="IPR006594">
    <property type="entry name" value="LisH"/>
</dbReference>
<dbReference type="Proteomes" id="UP000728032">
    <property type="component" value="Unassembled WGS sequence"/>
</dbReference>
<dbReference type="InterPro" id="IPR006652">
    <property type="entry name" value="Kelch_1"/>
</dbReference>
<keyword evidence="5" id="KW-1185">Reference proteome</keyword>
<dbReference type="PANTHER" id="PTHR15526">
    <property type="entry name" value="MUSKELIN"/>
    <property type="match status" value="1"/>
</dbReference>
<keyword evidence="2" id="KW-0677">Repeat</keyword>
<dbReference type="EMBL" id="CAJPVJ010008186">
    <property type="protein sequence ID" value="CAG2171760.1"/>
    <property type="molecule type" value="Genomic_DNA"/>
</dbReference>
<evidence type="ECO:0000313" key="5">
    <source>
        <dbReference type="Proteomes" id="UP000728032"/>
    </source>
</evidence>
<dbReference type="Gene3D" id="2.60.120.260">
    <property type="entry name" value="Galactose-binding domain-like"/>
    <property type="match status" value="1"/>
</dbReference>
<evidence type="ECO:0000313" key="4">
    <source>
        <dbReference type="EMBL" id="CAD7654573.1"/>
    </source>
</evidence>
<accession>A0A7R9M6N2</accession>
<dbReference type="EMBL" id="OC923011">
    <property type="protein sequence ID" value="CAD7654573.1"/>
    <property type="molecule type" value="Genomic_DNA"/>
</dbReference>
<dbReference type="SUPFAM" id="SSF49785">
    <property type="entry name" value="Galactose-binding domain-like"/>
    <property type="match status" value="1"/>
</dbReference>
<dbReference type="GO" id="GO:0005737">
    <property type="term" value="C:cytoplasm"/>
    <property type="evidence" value="ECO:0007669"/>
    <property type="project" value="TreeGrafter"/>
</dbReference>
<keyword evidence="1" id="KW-0880">Kelch repeat</keyword>
<evidence type="ECO:0000259" key="3">
    <source>
        <dbReference type="Pfam" id="PF06588"/>
    </source>
</evidence>
<dbReference type="PROSITE" id="PS50896">
    <property type="entry name" value="LISH"/>
    <property type="match status" value="1"/>
</dbReference>
<proteinExistence type="predicted"/>
<dbReference type="PANTHER" id="PTHR15526:SF5">
    <property type="entry name" value="MUSKELIN"/>
    <property type="match status" value="1"/>
</dbReference>
<dbReference type="InterPro" id="IPR015915">
    <property type="entry name" value="Kelch-typ_b-propeller"/>
</dbReference>
<dbReference type="AlphaFoldDB" id="A0A7R9M6N2"/>
<dbReference type="OrthoDB" id="10052615at2759"/>
<dbReference type="Pfam" id="PF06588">
    <property type="entry name" value="Muskelin_N"/>
    <property type="match status" value="1"/>
</dbReference>
<sequence length="372" mass="43079">MMDSDGSGGQRVEKSLSYTIHAVSSYAQSYHPNRILEDNPNDPSSRWCSESAVPPQFLTLKLKRTAIVTEILFGKHRKSHVCNVKRVKVFGGMSEESMIELMDDILTNDSTAESFPLKHRIHNNDFPCRYVKIQPLQGWSWPTKEGRNRNGTHYNFTLWYVELRGIDDCTLVKDCLQWLTEYRQREAIRLCLKHLRQKNCSEAFESLQKRTRIQLEDRLLTRLHELLVIEGAFDPCERLLEEACDRRLFDTYIRRQDYRPIWKQLMPAPGPSGRPGRQPGMRGGHQMCIDPYGQVIYLFGGWDGSQDLADLWSYSITEREWTCISVNTGLEGGPTARSCHKMCLDPIRKRIYTLGRYLDSSIRSVDNLKVPT</sequence>
<dbReference type="SUPFAM" id="SSF117281">
    <property type="entry name" value="Kelch motif"/>
    <property type="match status" value="1"/>
</dbReference>
<evidence type="ECO:0000256" key="2">
    <source>
        <dbReference type="ARBA" id="ARBA00022737"/>
    </source>
</evidence>
<organism evidence="4">
    <name type="scientific">Oppiella nova</name>
    <dbReference type="NCBI Taxonomy" id="334625"/>
    <lineage>
        <taxon>Eukaryota</taxon>
        <taxon>Metazoa</taxon>
        <taxon>Ecdysozoa</taxon>
        <taxon>Arthropoda</taxon>
        <taxon>Chelicerata</taxon>
        <taxon>Arachnida</taxon>
        <taxon>Acari</taxon>
        <taxon>Acariformes</taxon>
        <taxon>Sarcoptiformes</taxon>
        <taxon>Oribatida</taxon>
        <taxon>Brachypylina</taxon>
        <taxon>Oppioidea</taxon>
        <taxon>Oppiidae</taxon>
        <taxon>Oppiella</taxon>
    </lineage>
</organism>
<dbReference type="InterPro" id="IPR008979">
    <property type="entry name" value="Galactose-bd-like_sf"/>
</dbReference>